<dbReference type="EMBL" id="AUPC02000052">
    <property type="protein sequence ID" value="POG76236.1"/>
    <property type="molecule type" value="Genomic_DNA"/>
</dbReference>
<evidence type="ECO:0000256" key="1">
    <source>
        <dbReference type="SAM" id="MobiDB-lite"/>
    </source>
</evidence>
<organism evidence="2 3">
    <name type="scientific">Rhizophagus irregularis (strain DAOM 181602 / DAOM 197198 / MUCL 43194)</name>
    <name type="common">Arbuscular mycorrhizal fungus</name>
    <name type="synonym">Glomus intraradices</name>
    <dbReference type="NCBI Taxonomy" id="747089"/>
    <lineage>
        <taxon>Eukaryota</taxon>
        <taxon>Fungi</taxon>
        <taxon>Fungi incertae sedis</taxon>
        <taxon>Mucoromycota</taxon>
        <taxon>Glomeromycotina</taxon>
        <taxon>Glomeromycetes</taxon>
        <taxon>Glomerales</taxon>
        <taxon>Glomeraceae</taxon>
        <taxon>Rhizophagus</taxon>
    </lineage>
</organism>
<protein>
    <submittedName>
        <fullName evidence="2">Uncharacterized protein</fullName>
    </submittedName>
</protein>
<name>A0A2P4QF38_RHIID</name>
<evidence type="ECO:0000313" key="3">
    <source>
        <dbReference type="Proteomes" id="UP000018888"/>
    </source>
</evidence>
<feature type="region of interest" description="Disordered" evidence="1">
    <location>
        <begin position="93"/>
        <end position="119"/>
    </location>
</feature>
<dbReference type="Proteomes" id="UP000018888">
    <property type="component" value="Unassembled WGS sequence"/>
</dbReference>
<reference evidence="2 3" key="1">
    <citation type="journal article" date="2013" name="Proc. Natl. Acad. Sci. U.S.A.">
        <title>Genome of an arbuscular mycorrhizal fungus provides insight into the oldest plant symbiosis.</title>
        <authorList>
            <person name="Tisserant E."/>
            <person name="Malbreil M."/>
            <person name="Kuo A."/>
            <person name="Kohler A."/>
            <person name="Symeonidi A."/>
            <person name="Balestrini R."/>
            <person name="Charron P."/>
            <person name="Duensing N."/>
            <person name="Frei Dit Frey N."/>
            <person name="Gianinazzi-Pearson V."/>
            <person name="Gilbert L.B."/>
            <person name="Handa Y."/>
            <person name="Herr J.R."/>
            <person name="Hijri M."/>
            <person name="Koul R."/>
            <person name="Kawaguchi M."/>
            <person name="Krajinski F."/>
            <person name="Lammers P.J."/>
            <person name="Masclaux F.G."/>
            <person name="Murat C."/>
            <person name="Morin E."/>
            <person name="Ndikumana S."/>
            <person name="Pagni M."/>
            <person name="Petitpierre D."/>
            <person name="Requena N."/>
            <person name="Rosikiewicz P."/>
            <person name="Riley R."/>
            <person name="Saito K."/>
            <person name="San Clemente H."/>
            <person name="Shapiro H."/>
            <person name="van Tuinen D."/>
            <person name="Becard G."/>
            <person name="Bonfante P."/>
            <person name="Paszkowski U."/>
            <person name="Shachar-Hill Y.Y."/>
            <person name="Tuskan G.A."/>
            <person name="Young P.W."/>
            <person name="Sanders I.R."/>
            <person name="Henrissat B."/>
            <person name="Rensing S.A."/>
            <person name="Grigoriev I.V."/>
            <person name="Corradi N."/>
            <person name="Roux C."/>
            <person name="Martin F."/>
        </authorList>
    </citation>
    <scope>NUCLEOTIDE SEQUENCE [LARGE SCALE GENOMIC DNA]</scope>
    <source>
        <strain evidence="2 3">DAOM 197198</strain>
    </source>
</reference>
<reference evidence="2 3" key="2">
    <citation type="journal article" date="2018" name="New Phytol.">
        <title>High intraspecific genome diversity in the model arbuscular mycorrhizal symbiont Rhizophagus irregularis.</title>
        <authorList>
            <person name="Chen E.C.H."/>
            <person name="Morin E."/>
            <person name="Beaudet D."/>
            <person name="Noel J."/>
            <person name="Yildirir G."/>
            <person name="Ndikumana S."/>
            <person name="Charron P."/>
            <person name="St-Onge C."/>
            <person name="Giorgi J."/>
            <person name="Kruger M."/>
            <person name="Marton T."/>
            <person name="Ropars J."/>
            <person name="Grigoriev I.V."/>
            <person name="Hainaut M."/>
            <person name="Henrissat B."/>
            <person name="Roux C."/>
            <person name="Martin F."/>
            <person name="Corradi N."/>
        </authorList>
    </citation>
    <scope>NUCLEOTIDE SEQUENCE [LARGE SCALE GENOMIC DNA]</scope>
    <source>
        <strain evidence="2 3">DAOM 197198</strain>
    </source>
</reference>
<dbReference type="VEuPathDB" id="FungiDB:RhiirFUN_002860"/>
<gene>
    <name evidence="2" type="ORF">GLOIN_2v1769256</name>
</gene>
<feature type="compositionally biased region" description="Acidic residues" evidence="1">
    <location>
        <begin position="104"/>
        <end position="113"/>
    </location>
</feature>
<sequence>MSENFLLKPKFAILTLRSTKGYIDNIGKHRWDAKFYSEFMPIKSSGSLARDIRTALFKVFKIPEIKTNSGEKGKVLLNEKRIPKEIDILELQEESKEKTSYNEGVEETSEDNDDARLFE</sequence>
<comment type="caution">
    <text evidence="2">The sequence shown here is derived from an EMBL/GenBank/DDBJ whole genome shotgun (WGS) entry which is preliminary data.</text>
</comment>
<keyword evidence="3" id="KW-1185">Reference proteome</keyword>
<accession>A0A2P4QF38</accession>
<evidence type="ECO:0000313" key="2">
    <source>
        <dbReference type="EMBL" id="POG76236.1"/>
    </source>
</evidence>
<proteinExistence type="predicted"/>
<dbReference type="AlphaFoldDB" id="A0A2P4QF38"/>